<feature type="transmembrane region" description="Helical" evidence="6">
    <location>
        <begin position="128"/>
        <end position="146"/>
    </location>
</feature>
<dbReference type="InterPro" id="IPR036259">
    <property type="entry name" value="MFS_trans_sf"/>
</dbReference>
<evidence type="ECO:0000313" key="8">
    <source>
        <dbReference type="EMBL" id="GAC06446.1"/>
    </source>
</evidence>
<sequence>MVLVAGIATADRLAFNVLSPLIVKEFDLSNTQMGMLTSAFSVAMATSAMGIGWLFQSNSHRKLMLIIAVICFSVSAILGGLATTFILLLITRVIMGLSEGPVYPFAQSILVSVSSPHRRAFNNAMTQTFGGMLVGAFIAPIVLGYLAESYGWRGAFLIVGIPGLFLAVLLAIFLKNRKVKDTESAALETEAPLKFITVPGARHNVWLCIAIGMGMATWMLVQSAFLPLYLMNHHGFDVLTMTKVMSMAGVGGVLGAFAISMVADRAGRKPAMAIGALIACSAPLGALYLYDSLPLLMGTTLIGWMAAGAFGVYMVTIPAESTSPKEHTWILGLVLGIPEIIGGVIMPMLSGTLADTWGLPITLWISLAGAVIGLILTIFLKETHPRRYIK</sequence>
<comment type="caution">
    <text evidence="8">The sequence shown here is derived from an EMBL/GenBank/DDBJ whole genome shotgun (WGS) entry which is preliminary data.</text>
</comment>
<keyword evidence="9" id="KW-1185">Reference proteome</keyword>
<keyword evidence="2" id="KW-1003">Cell membrane</keyword>
<feature type="domain" description="Major facilitator superfamily (MFS) profile" evidence="7">
    <location>
        <begin position="1"/>
        <end position="385"/>
    </location>
</feature>
<dbReference type="PANTHER" id="PTHR43124:SF3">
    <property type="entry name" value="CHLORAMPHENICOL EFFLUX PUMP RV0191"/>
    <property type="match status" value="1"/>
</dbReference>
<protein>
    <recommendedName>
        <fullName evidence="7">Major facilitator superfamily (MFS) profile domain-containing protein</fullName>
    </recommendedName>
</protein>
<feature type="transmembrane region" description="Helical" evidence="6">
    <location>
        <begin position="204"/>
        <end position="225"/>
    </location>
</feature>
<dbReference type="Gene3D" id="1.20.1250.20">
    <property type="entry name" value="MFS general substrate transporter like domains"/>
    <property type="match status" value="2"/>
</dbReference>
<feature type="transmembrane region" description="Helical" evidence="6">
    <location>
        <begin position="329"/>
        <end position="349"/>
    </location>
</feature>
<dbReference type="PROSITE" id="PS00216">
    <property type="entry name" value="SUGAR_TRANSPORT_1"/>
    <property type="match status" value="1"/>
</dbReference>
<dbReference type="InterPro" id="IPR005829">
    <property type="entry name" value="Sugar_transporter_CS"/>
</dbReference>
<evidence type="ECO:0000256" key="1">
    <source>
        <dbReference type="ARBA" id="ARBA00004651"/>
    </source>
</evidence>
<feature type="transmembrane region" description="Helical" evidence="6">
    <location>
        <begin position="38"/>
        <end position="56"/>
    </location>
</feature>
<feature type="transmembrane region" description="Helical" evidence="6">
    <location>
        <begin position="361"/>
        <end position="380"/>
    </location>
</feature>
<feature type="transmembrane region" description="Helical" evidence="6">
    <location>
        <begin position="296"/>
        <end position="317"/>
    </location>
</feature>
<evidence type="ECO:0000256" key="5">
    <source>
        <dbReference type="ARBA" id="ARBA00023136"/>
    </source>
</evidence>
<accession>A0ABQ0IAX2</accession>
<dbReference type="PROSITE" id="PS50850">
    <property type="entry name" value="MFS"/>
    <property type="match status" value="1"/>
</dbReference>
<dbReference type="Pfam" id="PF07690">
    <property type="entry name" value="MFS_1"/>
    <property type="match status" value="1"/>
</dbReference>
<dbReference type="PANTHER" id="PTHR43124">
    <property type="entry name" value="PURINE EFFLUX PUMP PBUE"/>
    <property type="match status" value="1"/>
</dbReference>
<feature type="transmembrane region" description="Helical" evidence="6">
    <location>
        <begin position="63"/>
        <end position="90"/>
    </location>
</feature>
<organism evidence="8 9">
    <name type="scientific">Paraglaciecola agarilytica NO2</name>
    <dbReference type="NCBI Taxonomy" id="1125747"/>
    <lineage>
        <taxon>Bacteria</taxon>
        <taxon>Pseudomonadati</taxon>
        <taxon>Pseudomonadota</taxon>
        <taxon>Gammaproteobacteria</taxon>
        <taxon>Alteromonadales</taxon>
        <taxon>Alteromonadaceae</taxon>
        <taxon>Paraglaciecola</taxon>
    </lineage>
</organism>
<name>A0ABQ0IAX2_9ALTE</name>
<evidence type="ECO:0000256" key="3">
    <source>
        <dbReference type="ARBA" id="ARBA00022692"/>
    </source>
</evidence>
<evidence type="ECO:0000256" key="2">
    <source>
        <dbReference type="ARBA" id="ARBA00022475"/>
    </source>
</evidence>
<dbReference type="InterPro" id="IPR050189">
    <property type="entry name" value="MFS_Efflux_Transporters"/>
</dbReference>
<keyword evidence="3 6" id="KW-0812">Transmembrane</keyword>
<reference evidence="8 9" key="1">
    <citation type="journal article" date="2014" name="Environ. Microbiol.">
        <title>Comparative genomics of the marine bacterial genus Glaciecola reveals the high degree of genomic diversity and genomic characteristic for cold adaptation.</title>
        <authorList>
            <person name="Qin Q.L."/>
            <person name="Xie B.B."/>
            <person name="Yu Y."/>
            <person name="Shu Y.L."/>
            <person name="Rong J.C."/>
            <person name="Zhang Y.J."/>
            <person name="Zhao D.L."/>
            <person name="Chen X.L."/>
            <person name="Zhang X.Y."/>
            <person name="Chen B."/>
            <person name="Zhou B.C."/>
            <person name="Zhang Y.Z."/>
        </authorList>
    </citation>
    <scope>NUCLEOTIDE SEQUENCE [LARGE SCALE GENOMIC DNA]</scope>
    <source>
        <strain evidence="8 9">NO2</strain>
    </source>
</reference>
<evidence type="ECO:0000259" key="7">
    <source>
        <dbReference type="PROSITE" id="PS50850"/>
    </source>
</evidence>
<gene>
    <name evidence="8" type="ORF">GAGA_3613</name>
</gene>
<feature type="transmembrane region" description="Helical" evidence="6">
    <location>
        <begin position="270"/>
        <end position="290"/>
    </location>
</feature>
<proteinExistence type="predicted"/>
<evidence type="ECO:0000313" key="9">
    <source>
        <dbReference type="Proteomes" id="UP000008372"/>
    </source>
</evidence>
<dbReference type="InterPro" id="IPR011701">
    <property type="entry name" value="MFS"/>
</dbReference>
<dbReference type="SUPFAM" id="SSF103473">
    <property type="entry name" value="MFS general substrate transporter"/>
    <property type="match status" value="1"/>
</dbReference>
<feature type="transmembrane region" description="Helical" evidence="6">
    <location>
        <begin position="245"/>
        <end position="263"/>
    </location>
</feature>
<feature type="transmembrane region" description="Helical" evidence="6">
    <location>
        <begin position="152"/>
        <end position="174"/>
    </location>
</feature>
<comment type="subcellular location">
    <subcellularLocation>
        <location evidence="1">Cell membrane</location>
        <topology evidence="1">Multi-pass membrane protein</topology>
    </subcellularLocation>
</comment>
<evidence type="ECO:0000256" key="4">
    <source>
        <dbReference type="ARBA" id="ARBA00022989"/>
    </source>
</evidence>
<evidence type="ECO:0000256" key="6">
    <source>
        <dbReference type="SAM" id="Phobius"/>
    </source>
</evidence>
<dbReference type="EMBL" id="BAEK01000065">
    <property type="protein sequence ID" value="GAC06446.1"/>
    <property type="molecule type" value="Genomic_DNA"/>
</dbReference>
<dbReference type="Proteomes" id="UP000008372">
    <property type="component" value="Unassembled WGS sequence"/>
</dbReference>
<dbReference type="InterPro" id="IPR020846">
    <property type="entry name" value="MFS_dom"/>
</dbReference>
<keyword evidence="4 6" id="KW-1133">Transmembrane helix</keyword>
<keyword evidence="5 6" id="KW-0472">Membrane</keyword>